<dbReference type="EMBL" id="NVQC01000015">
    <property type="protein sequence ID" value="PTL36559.1"/>
    <property type="molecule type" value="Genomic_DNA"/>
</dbReference>
<evidence type="ECO:0000313" key="1">
    <source>
        <dbReference type="EMBL" id="PTL36559.1"/>
    </source>
</evidence>
<reference evidence="2" key="2">
    <citation type="journal article" date="2018" name="Environ. Microbiol.">
        <title>Bloom of a denitrifying methanotroph, 'Candidatus Methylomirabilis limnetica', in a deep stratified lake.</title>
        <authorList>
            <person name="Graf J.S."/>
            <person name="Mayr M.J."/>
            <person name="Marchant H.K."/>
            <person name="Tienken D."/>
            <person name="Hach P.F."/>
            <person name="Brand A."/>
            <person name="Schubert C.J."/>
            <person name="Kuypers M.M."/>
            <person name="Milucka J."/>
        </authorList>
    </citation>
    <scope>NUCLEOTIDE SEQUENCE [LARGE SCALE GENOMIC DNA]</scope>
    <source>
        <strain evidence="2">Zug</strain>
    </source>
</reference>
<dbReference type="OrthoDB" id="8912983at2"/>
<dbReference type="NCBIfam" id="TIGR02574">
    <property type="entry name" value="stabl_TIGR02574"/>
    <property type="match status" value="1"/>
</dbReference>
<dbReference type="Pfam" id="PF09720">
    <property type="entry name" value="Unstab_antitox"/>
    <property type="match status" value="1"/>
</dbReference>
<proteinExistence type="predicted"/>
<reference evidence="1 2" key="1">
    <citation type="submission" date="2017-09" db="EMBL/GenBank/DDBJ databases">
        <title>Bloom of a denitrifying methanotroph, Candidatus Methylomirabilis limnetica, in a deep stratified lake.</title>
        <authorList>
            <person name="Graf J.S."/>
            <person name="Marchant H.K."/>
            <person name="Tienken D."/>
            <person name="Hach P.F."/>
            <person name="Brand A."/>
            <person name="Schubert C.J."/>
            <person name="Kuypers M.M."/>
            <person name="Milucka J."/>
        </authorList>
    </citation>
    <scope>NUCLEOTIDE SEQUENCE [LARGE SCALE GENOMIC DNA]</scope>
    <source>
        <strain evidence="1 2">Zug</strain>
    </source>
</reference>
<dbReference type="Proteomes" id="UP000241436">
    <property type="component" value="Unassembled WGS sequence"/>
</dbReference>
<keyword evidence="2" id="KW-1185">Reference proteome</keyword>
<comment type="caution">
    <text evidence="1">The sequence shown here is derived from an EMBL/GenBank/DDBJ whole genome shotgun (WGS) entry which is preliminary data.</text>
</comment>
<sequence>MSHTLKDLEKQAKSLTAEERAQLAEMLLESLQDAPLADIEAAWDREIEERAAAYDCGELRTISAEDVFAEARRLTR</sequence>
<accession>A0A2T4TZL9</accession>
<gene>
    <name evidence="1" type="ORF">CLG94_04220</name>
</gene>
<name>A0A2T4TZL9_9BACT</name>
<organism evidence="1 2">
    <name type="scientific">Candidatus Methylomirabilis limnetica</name>
    <dbReference type="NCBI Taxonomy" id="2033718"/>
    <lineage>
        <taxon>Bacteria</taxon>
        <taxon>Candidatus Methylomirabilota</taxon>
        <taxon>Candidatus Methylomirabilia</taxon>
        <taxon>Candidatus Methylomirabilales</taxon>
        <taxon>Candidatus Methylomirabilaceae</taxon>
        <taxon>Candidatus Methylomirabilis</taxon>
    </lineage>
</organism>
<dbReference type="AlphaFoldDB" id="A0A2T4TZL9"/>
<dbReference type="RefSeq" id="WP_107561627.1">
    <property type="nucleotide sequence ID" value="NZ_NVQC01000015.1"/>
</dbReference>
<protein>
    <submittedName>
        <fullName evidence="1">Addiction module antitoxin RelB</fullName>
    </submittedName>
</protein>
<evidence type="ECO:0000313" key="2">
    <source>
        <dbReference type="Proteomes" id="UP000241436"/>
    </source>
</evidence>
<dbReference type="InterPro" id="IPR013406">
    <property type="entry name" value="CHP02574_addiction_mod"/>
</dbReference>